<gene>
    <name evidence="3" type="ORF">AQPE_4321</name>
</gene>
<keyword evidence="2" id="KW-0732">Signal</keyword>
<evidence type="ECO:0000313" key="4">
    <source>
        <dbReference type="Proteomes" id="UP001193389"/>
    </source>
</evidence>
<dbReference type="EMBL" id="AP018694">
    <property type="protein sequence ID" value="BBE20130.1"/>
    <property type="molecule type" value="Genomic_DNA"/>
</dbReference>
<dbReference type="KEGG" id="anf:AQPE_4321"/>
<dbReference type="AlphaFoldDB" id="A0A5K7SEW9"/>
<proteinExistence type="predicted"/>
<keyword evidence="1" id="KW-1133">Transmembrane helix</keyword>
<dbReference type="SUPFAM" id="SSF52833">
    <property type="entry name" value="Thioredoxin-like"/>
    <property type="match status" value="1"/>
</dbReference>
<feature type="chain" id="PRO_5024327045" description="SCO family protein" evidence="2">
    <location>
        <begin position="23"/>
        <end position="251"/>
    </location>
</feature>
<reference evidence="3" key="1">
    <citation type="journal article" date="2020" name="Int. J. Syst. Evol. Microbiol.">
        <title>Aquipluma nitroreducens gen. nov. sp. nov., a novel facultatively anaerobic bacterium isolated from a freshwater lake.</title>
        <authorList>
            <person name="Watanabe M."/>
            <person name="Kojima H."/>
            <person name="Fukui M."/>
        </authorList>
    </citation>
    <scope>NUCLEOTIDE SEQUENCE</scope>
    <source>
        <strain evidence="3">MeG22</strain>
    </source>
</reference>
<keyword evidence="4" id="KW-1185">Reference proteome</keyword>
<feature type="signal peptide" evidence="2">
    <location>
        <begin position="1"/>
        <end position="22"/>
    </location>
</feature>
<name>A0A5K7SEW9_9BACT</name>
<evidence type="ECO:0000256" key="2">
    <source>
        <dbReference type="SAM" id="SignalP"/>
    </source>
</evidence>
<dbReference type="Proteomes" id="UP001193389">
    <property type="component" value="Chromosome"/>
</dbReference>
<protein>
    <recommendedName>
        <fullName evidence="5">SCO family protein</fullName>
    </recommendedName>
</protein>
<dbReference type="Gene3D" id="3.40.30.10">
    <property type="entry name" value="Glutaredoxin"/>
    <property type="match status" value="1"/>
</dbReference>
<organism evidence="3 4">
    <name type="scientific">Aquipluma nitroreducens</name>
    <dbReference type="NCBI Taxonomy" id="2010828"/>
    <lineage>
        <taxon>Bacteria</taxon>
        <taxon>Pseudomonadati</taxon>
        <taxon>Bacteroidota</taxon>
        <taxon>Bacteroidia</taxon>
        <taxon>Marinilabiliales</taxon>
        <taxon>Prolixibacteraceae</taxon>
        <taxon>Aquipluma</taxon>
    </lineage>
</organism>
<accession>A0A5K7SEW9</accession>
<dbReference type="RefSeq" id="WP_318348305.1">
    <property type="nucleotide sequence ID" value="NZ_AP018694.1"/>
</dbReference>
<sequence length="251" mass="28424">MFKHFIFCFLALSFFFNQLAVAQIASTGFEEENNIYEKVYDAKLNLNNGDYRTLTQLSAIKPVILALIFTRCSGICNPFLLQLKENLQFKTDTGNFSVLVLSFDPRDTREDMINLSKGLNLGNNKQWLFATTGDIEKLNLSVGFNPLWDSIRSQYDHDALLVGVNKEGYITKKLIGMRNKSDLELLIRSVNDVFSPSYRLPAKNQLFSCFNYNPETGKNTPGLGLLFLALPAIIALLLLFGISYSVRHKQI</sequence>
<feature type="transmembrane region" description="Helical" evidence="1">
    <location>
        <begin position="223"/>
        <end position="246"/>
    </location>
</feature>
<evidence type="ECO:0008006" key="5">
    <source>
        <dbReference type="Google" id="ProtNLM"/>
    </source>
</evidence>
<keyword evidence="1" id="KW-0472">Membrane</keyword>
<keyword evidence="1" id="KW-0812">Transmembrane</keyword>
<evidence type="ECO:0000313" key="3">
    <source>
        <dbReference type="EMBL" id="BBE20130.1"/>
    </source>
</evidence>
<evidence type="ECO:0000256" key="1">
    <source>
        <dbReference type="SAM" id="Phobius"/>
    </source>
</evidence>
<dbReference type="InterPro" id="IPR036249">
    <property type="entry name" value="Thioredoxin-like_sf"/>
</dbReference>